<evidence type="ECO:0008006" key="4">
    <source>
        <dbReference type="Google" id="ProtNLM"/>
    </source>
</evidence>
<evidence type="ECO:0000256" key="1">
    <source>
        <dbReference type="SAM" id="Phobius"/>
    </source>
</evidence>
<keyword evidence="1" id="KW-0472">Membrane</keyword>
<evidence type="ECO:0000313" key="2">
    <source>
        <dbReference type="EMBL" id="UYV82792.1"/>
    </source>
</evidence>
<reference evidence="2 3" key="1">
    <citation type="submission" date="2022-03" db="EMBL/GenBank/DDBJ databases">
        <title>A chromosomal length assembly of Cordylochernes scorpioides.</title>
        <authorList>
            <person name="Zeh D."/>
            <person name="Zeh J."/>
        </authorList>
    </citation>
    <scope>NUCLEOTIDE SEQUENCE [LARGE SCALE GENOMIC DNA]</scope>
    <source>
        <strain evidence="2">IN4F17</strain>
        <tissue evidence="2">Whole Body</tissue>
    </source>
</reference>
<protein>
    <recommendedName>
        <fullName evidence="4">Reverse transcriptase Ty1/copia-type domain-containing protein</fullName>
    </recommendedName>
</protein>
<keyword evidence="3" id="KW-1185">Reference proteome</keyword>
<organism evidence="2 3">
    <name type="scientific">Cordylochernes scorpioides</name>
    <dbReference type="NCBI Taxonomy" id="51811"/>
    <lineage>
        <taxon>Eukaryota</taxon>
        <taxon>Metazoa</taxon>
        <taxon>Ecdysozoa</taxon>
        <taxon>Arthropoda</taxon>
        <taxon>Chelicerata</taxon>
        <taxon>Arachnida</taxon>
        <taxon>Pseudoscorpiones</taxon>
        <taxon>Cheliferoidea</taxon>
        <taxon>Chernetidae</taxon>
        <taxon>Cordylochernes</taxon>
    </lineage>
</organism>
<accession>A0ABY6LQZ4</accession>
<sequence>MQYDIKCFDIVTAYLYGNLEETIYMKQPEGFEEQTPCAAAPNMEYKRLQSCIPGLGALIGYYQPGQLSPGFLVSLLLLLLLLFHPGLGPTKAE</sequence>
<proteinExistence type="predicted"/>
<evidence type="ECO:0000313" key="3">
    <source>
        <dbReference type="Proteomes" id="UP001235939"/>
    </source>
</evidence>
<dbReference type="Proteomes" id="UP001235939">
    <property type="component" value="Chromosome 22"/>
</dbReference>
<gene>
    <name evidence="2" type="ORF">LAZ67_22000866</name>
</gene>
<feature type="transmembrane region" description="Helical" evidence="1">
    <location>
        <begin position="67"/>
        <end position="87"/>
    </location>
</feature>
<keyword evidence="1" id="KW-1133">Transmembrane helix</keyword>
<name>A0ABY6LQZ4_9ARAC</name>
<dbReference type="EMBL" id="CP092884">
    <property type="protein sequence ID" value="UYV82792.1"/>
    <property type="molecule type" value="Genomic_DNA"/>
</dbReference>
<keyword evidence="1" id="KW-0812">Transmembrane</keyword>